<keyword evidence="3 6" id="KW-0812">Transmembrane</keyword>
<evidence type="ECO:0000256" key="3">
    <source>
        <dbReference type="ARBA" id="ARBA00022692"/>
    </source>
</evidence>
<gene>
    <name evidence="8" type="ORF">MUB46_12590</name>
</gene>
<organism evidence="8 9">
    <name type="scientific">Microbaculum marinisediminis</name>
    <dbReference type="NCBI Taxonomy" id="2931392"/>
    <lineage>
        <taxon>Bacteria</taxon>
        <taxon>Pseudomonadati</taxon>
        <taxon>Pseudomonadota</taxon>
        <taxon>Alphaproteobacteria</taxon>
        <taxon>Hyphomicrobiales</taxon>
        <taxon>Tepidamorphaceae</taxon>
        <taxon>Microbaculum</taxon>
    </lineage>
</organism>
<feature type="transmembrane region" description="Helical" evidence="6">
    <location>
        <begin position="143"/>
        <end position="164"/>
    </location>
</feature>
<evidence type="ECO:0000256" key="1">
    <source>
        <dbReference type="ARBA" id="ARBA00004651"/>
    </source>
</evidence>
<keyword evidence="9" id="KW-1185">Reference proteome</keyword>
<comment type="caution">
    <text evidence="8">The sequence shown here is derived from an EMBL/GenBank/DDBJ whole genome shotgun (WGS) entry which is preliminary data.</text>
</comment>
<name>A0AAW5R2C4_9HYPH</name>
<feature type="transmembrane region" description="Helical" evidence="6">
    <location>
        <begin position="295"/>
        <end position="316"/>
    </location>
</feature>
<evidence type="ECO:0000256" key="5">
    <source>
        <dbReference type="ARBA" id="ARBA00023136"/>
    </source>
</evidence>
<keyword evidence="4 6" id="KW-1133">Transmembrane helix</keyword>
<evidence type="ECO:0000256" key="6">
    <source>
        <dbReference type="SAM" id="Phobius"/>
    </source>
</evidence>
<evidence type="ECO:0000313" key="9">
    <source>
        <dbReference type="Proteomes" id="UP001320898"/>
    </source>
</evidence>
<dbReference type="RefSeq" id="WP_261616271.1">
    <property type="nucleotide sequence ID" value="NZ_JALIDZ010000005.1"/>
</dbReference>
<proteinExistence type="predicted"/>
<dbReference type="Pfam" id="PF00482">
    <property type="entry name" value="T2SSF"/>
    <property type="match status" value="1"/>
</dbReference>
<feature type="transmembrane region" description="Helical" evidence="6">
    <location>
        <begin position="119"/>
        <end position="137"/>
    </location>
</feature>
<accession>A0AAW5R2C4</accession>
<dbReference type="AlphaFoldDB" id="A0AAW5R2C4"/>
<sequence length="323" mass="35911">MIDQIGTRMSAVLTGAGGEWVLLALAFAAAVATFLFASFLVLPRLETRRRIREQLLKKNIPTHALLAGQAEERARALLPLTDYYAAIEENAEPDSIRARLHRAGFYGPNAPTVFHLVRVGLWAGAFAVGFAAGRIFFPGFPVSMLFILTFIYSLLFLLLPSFVLDHMGRSRELAYRRAFPDFMDMMVVCTEAGLGLEAATEEVSEELASTNSALGLHLKVMTLEMRAGRTMREALHNLSRRINIEEARALAVLFQQSEELGTSLNEALRVYSAEMRDKRMMSAEEKANALPVKMVFPLGFCVFPVILVMVLAPVFIRMSGVFF</sequence>
<dbReference type="PANTHER" id="PTHR35007:SF2">
    <property type="entry name" value="PILUS ASSEMBLE PROTEIN"/>
    <property type="match status" value="1"/>
</dbReference>
<dbReference type="Proteomes" id="UP001320898">
    <property type="component" value="Unassembled WGS sequence"/>
</dbReference>
<keyword evidence="5 6" id="KW-0472">Membrane</keyword>
<evidence type="ECO:0000256" key="4">
    <source>
        <dbReference type="ARBA" id="ARBA00022989"/>
    </source>
</evidence>
<feature type="transmembrane region" description="Helical" evidence="6">
    <location>
        <begin position="20"/>
        <end position="42"/>
    </location>
</feature>
<dbReference type="InterPro" id="IPR018076">
    <property type="entry name" value="T2SS_GspF_dom"/>
</dbReference>
<feature type="domain" description="Type II secretion system protein GspF" evidence="7">
    <location>
        <begin position="182"/>
        <end position="311"/>
    </location>
</feature>
<dbReference type="EMBL" id="JALIDZ010000005">
    <property type="protein sequence ID" value="MCT8972695.1"/>
    <property type="molecule type" value="Genomic_DNA"/>
</dbReference>
<protein>
    <submittedName>
        <fullName evidence="8">Type II secretion system F family protein</fullName>
    </submittedName>
</protein>
<reference evidence="8 9" key="1">
    <citation type="submission" date="2022-04" db="EMBL/GenBank/DDBJ databases">
        <authorList>
            <person name="Ye Y.-Q."/>
            <person name="Du Z.-J."/>
        </authorList>
    </citation>
    <scope>NUCLEOTIDE SEQUENCE [LARGE SCALE GENOMIC DNA]</scope>
    <source>
        <strain evidence="8 9">A6E488</strain>
    </source>
</reference>
<keyword evidence="2" id="KW-1003">Cell membrane</keyword>
<evidence type="ECO:0000256" key="2">
    <source>
        <dbReference type="ARBA" id="ARBA00022475"/>
    </source>
</evidence>
<dbReference type="GO" id="GO:0005886">
    <property type="term" value="C:plasma membrane"/>
    <property type="evidence" value="ECO:0007669"/>
    <property type="project" value="UniProtKB-SubCell"/>
</dbReference>
<evidence type="ECO:0000313" key="8">
    <source>
        <dbReference type="EMBL" id="MCT8972695.1"/>
    </source>
</evidence>
<evidence type="ECO:0000259" key="7">
    <source>
        <dbReference type="Pfam" id="PF00482"/>
    </source>
</evidence>
<comment type="subcellular location">
    <subcellularLocation>
        <location evidence="1">Cell membrane</location>
        <topology evidence="1">Multi-pass membrane protein</topology>
    </subcellularLocation>
</comment>
<dbReference type="PANTHER" id="PTHR35007">
    <property type="entry name" value="INTEGRAL MEMBRANE PROTEIN-RELATED"/>
    <property type="match status" value="1"/>
</dbReference>